<evidence type="ECO:0000313" key="1">
    <source>
        <dbReference type="EMBL" id="OGL98248.1"/>
    </source>
</evidence>
<comment type="caution">
    <text evidence="1">The sequence shown here is derived from an EMBL/GenBank/DDBJ whole genome shotgun (WGS) entry which is preliminary data.</text>
</comment>
<organism evidence="1 2">
    <name type="scientific">Candidatus Uhrbacteria bacterium RIFOXYB2_FULL_57_15</name>
    <dbReference type="NCBI Taxonomy" id="1802422"/>
    <lineage>
        <taxon>Bacteria</taxon>
        <taxon>Candidatus Uhriibacteriota</taxon>
    </lineage>
</organism>
<sequence>MEDTIDRPVSLFWELSVTERRTLLFLRRVARVCRKPAIFWDDDINPAIGQVIDRHVRQRAMYQAGTIDFDPDDDPPLVVTIDGQVEFMEALASLRDKGWIWEKIVHDSDGMNMMYKPRDRPLLL</sequence>
<protein>
    <submittedName>
        <fullName evidence="1">Uncharacterized protein</fullName>
    </submittedName>
</protein>
<proteinExistence type="predicted"/>
<dbReference type="Proteomes" id="UP000176501">
    <property type="component" value="Unassembled WGS sequence"/>
</dbReference>
<name>A0A1F7W793_9BACT</name>
<evidence type="ECO:0000313" key="2">
    <source>
        <dbReference type="Proteomes" id="UP000176501"/>
    </source>
</evidence>
<accession>A0A1F7W793</accession>
<reference evidence="1 2" key="1">
    <citation type="journal article" date="2016" name="Nat. Commun.">
        <title>Thousands of microbial genomes shed light on interconnected biogeochemical processes in an aquifer system.</title>
        <authorList>
            <person name="Anantharaman K."/>
            <person name="Brown C.T."/>
            <person name="Hug L.A."/>
            <person name="Sharon I."/>
            <person name="Castelle C.J."/>
            <person name="Probst A.J."/>
            <person name="Thomas B.C."/>
            <person name="Singh A."/>
            <person name="Wilkins M.J."/>
            <person name="Karaoz U."/>
            <person name="Brodie E.L."/>
            <person name="Williams K.H."/>
            <person name="Hubbard S.S."/>
            <person name="Banfield J.F."/>
        </authorList>
    </citation>
    <scope>NUCLEOTIDE SEQUENCE [LARGE SCALE GENOMIC DNA]</scope>
</reference>
<dbReference type="EMBL" id="MGFE01000021">
    <property type="protein sequence ID" value="OGL98248.1"/>
    <property type="molecule type" value="Genomic_DNA"/>
</dbReference>
<dbReference type="AlphaFoldDB" id="A0A1F7W793"/>
<gene>
    <name evidence="1" type="ORF">A2304_00150</name>
</gene>